<evidence type="ECO:0000259" key="7">
    <source>
        <dbReference type="Pfam" id="PF22936"/>
    </source>
</evidence>
<dbReference type="ExpressionAtlas" id="A0A2K2CSD2">
    <property type="expression patterns" value="baseline and differential"/>
</dbReference>
<evidence type="ECO:0000313" key="8">
    <source>
        <dbReference type="EMBL" id="PNT64934.1"/>
    </source>
</evidence>
<dbReference type="GO" id="GO:0005694">
    <property type="term" value="C:chromosome"/>
    <property type="evidence" value="ECO:0007669"/>
    <property type="project" value="UniProtKB-SubCell"/>
</dbReference>
<evidence type="ECO:0000313" key="9">
    <source>
        <dbReference type="EnsemblPlants" id="PNT64934"/>
    </source>
</evidence>
<keyword evidence="3" id="KW-0158">Chromosome</keyword>
<name>A0A2K2CSD2_BRADI</name>
<evidence type="ECO:0000256" key="2">
    <source>
        <dbReference type="ARBA" id="ARBA00004286"/>
    </source>
</evidence>
<dbReference type="AlphaFoldDB" id="A0A2K2CSD2"/>
<dbReference type="Proteomes" id="UP000008810">
    <property type="component" value="Chromosome 4"/>
</dbReference>
<dbReference type="InterPro" id="IPR003511">
    <property type="entry name" value="HORMA_dom"/>
</dbReference>
<reference evidence="9" key="3">
    <citation type="submission" date="2018-08" db="UniProtKB">
        <authorList>
            <consortium name="EnsemblPlants"/>
        </authorList>
    </citation>
    <scope>IDENTIFICATION</scope>
    <source>
        <strain evidence="9">cv. Bd21</strain>
    </source>
</reference>
<evidence type="ECO:0000259" key="6">
    <source>
        <dbReference type="Pfam" id="PF02301"/>
    </source>
</evidence>
<feature type="domain" description="Retrovirus-related Pol polyprotein from transposon TNT 1-94-like beta-barrel" evidence="7">
    <location>
        <begin position="95"/>
        <end position="171"/>
    </location>
</feature>
<evidence type="ECO:0000256" key="4">
    <source>
        <dbReference type="ARBA" id="ARBA00023242"/>
    </source>
</evidence>
<dbReference type="GO" id="GO:0051321">
    <property type="term" value="P:meiotic cell cycle"/>
    <property type="evidence" value="ECO:0007669"/>
    <property type="project" value="UniProtKB-KW"/>
</dbReference>
<keyword evidence="4" id="KW-0539">Nucleus</keyword>
<evidence type="ECO:0000256" key="1">
    <source>
        <dbReference type="ARBA" id="ARBA00004123"/>
    </source>
</evidence>
<comment type="subcellular location">
    <subcellularLocation>
        <location evidence="2">Chromosome</location>
    </subcellularLocation>
    <subcellularLocation>
        <location evidence="1">Nucleus</location>
    </subcellularLocation>
</comment>
<accession>A0A2K2CSD2</accession>
<evidence type="ECO:0000256" key="5">
    <source>
        <dbReference type="ARBA" id="ARBA00023254"/>
    </source>
</evidence>
<dbReference type="InterPro" id="IPR051294">
    <property type="entry name" value="HORMA_MeioticProgression"/>
</dbReference>
<dbReference type="EnsemblPlants" id="PNT64934">
    <property type="protein sequence ID" value="PNT64934"/>
    <property type="gene ID" value="BRADI_4g35202v3"/>
</dbReference>
<evidence type="ECO:0000313" key="10">
    <source>
        <dbReference type="Proteomes" id="UP000008810"/>
    </source>
</evidence>
<reference evidence="8" key="2">
    <citation type="submission" date="2017-06" db="EMBL/GenBank/DDBJ databases">
        <title>WGS assembly of Brachypodium distachyon.</title>
        <authorList>
            <consortium name="The International Brachypodium Initiative"/>
            <person name="Lucas S."/>
            <person name="Harmon-Smith M."/>
            <person name="Lail K."/>
            <person name="Tice H."/>
            <person name="Grimwood J."/>
            <person name="Bruce D."/>
            <person name="Barry K."/>
            <person name="Shu S."/>
            <person name="Lindquist E."/>
            <person name="Wang M."/>
            <person name="Pitluck S."/>
            <person name="Vogel J.P."/>
            <person name="Garvin D.F."/>
            <person name="Mockler T.C."/>
            <person name="Schmutz J."/>
            <person name="Rokhsar D."/>
            <person name="Bevan M.W."/>
        </authorList>
    </citation>
    <scope>NUCLEOTIDE SEQUENCE</scope>
    <source>
        <strain evidence="8">Bd21</strain>
    </source>
</reference>
<dbReference type="Pfam" id="PF22936">
    <property type="entry name" value="Pol_BBD"/>
    <property type="match status" value="1"/>
</dbReference>
<organism evidence="8">
    <name type="scientific">Brachypodium distachyon</name>
    <name type="common">Purple false brome</name>
    <name type="synonym">Trachynia distachya</name>
    <dbReference type="NCBI Taxonomy" id="15368"/>
    <lineage>
        <taxon>Eukaryota</taxon>
        <taxon>Viridiplantae</taxon>
        <taxon>Streptophyta</taxon>
        <taxon>Embryophyta</taxon>
        <taxon>Tracheophyta</taxon>
        <taxon>Spermatophyta</taxon>
        <taxon>Magnoliopsida</taxon>
        <taxon>Liliopsida</taxon>
        <taxon>Poales</taxon>
        <taxon>Poaceae</taxon>
        <taxon>BOP clade</taxon>
        <taxon>Pooideae</taxon>
        <taxon>Stipodae</taxon>
        <taxon>Brachypodieae</taxon>
        <taxon>Brachypodium</taxon>
    </lineage>
</organism>
<dbReference type="OrthoDB" id="694611at2759"/>
<dbReference type="Gramene" id="PNT64934">
    <property type="protein sequence ID" value="PNT64934"/>
    <property type="gene ID" value="BRADI_4g35202v3"/>
</dbReference>
<dbReference type="InterPro" id="IPR036570">
    <property type="entry name" value="HORMA_dom_sf"/>
</dbReference>
<dbReference type="PANTHER" id="PTHR48225:SF7">
    <property type="entry name" value="MEIOSIS-SPECIFIC PROTEIN HOP1"/>
    <property type="match status" value="1"/>
</dbReference>
<sequence length="299" mass="34085">MKLLYYDDVTPEDYEAPFFKSCLDSETLDIWNMNPSKIKKGSANSKHIVLTLKINSQLDPYNTEDDNISLENDIEVNLVKSFGHLCCISRRPPVFYLDSGAGTHICNNKAYMKDLKPIEENNRVTLHSADGGKFTAEEMGLIAFENINLSQVSYIPYLPFNLISVGQLDEDDLLISIVDGQFQIIDLQNCRVVGEGYRDSENKDYVVRSISWVHPDREIQSEQFEADEEDDVAATDPEKDGDYEKWIIDSMCAAHLTGRKDVLKKIKRCEQVFTSPKDRIMTTHSGVLRIKNLKLPKVH</sequence>
<dbReference type="GO" id="GO:0005634">
    <property type="term" value="C:nucleus"/>
    <property type="evidence" value="ECO:0007669"/>
    <property type="project" value="UniProtKB-SubCell"/>
</dbReference>
<keyword evidence="10" id="KW-1185">Reference proteome</keyword>
<dbReference type="Gene3D" id="3.30.900.10">
    <property type="entry name" value="HORMA domain"/>
    <property type="match status" value="1"/>
</dbReference>
<keyword evidence="5" id="KW-0469">Meiosis</keyword>
<feature type="domain" description="HORMA" evidence="6">
    <location>
        <begin position="1"/>
        <end position="47"/>
    </location>
</feature>
<dbReference type="Pfam" id="PF02301">
    <property type="entry name" value="HORMA"/>
    <property type="match status" value="1"/>
</dbReference>
<reference evidence="8 9" key="1">
    <citation type="journal article" date="2010" name="Nature">
        <title>Genome sequencing and analysis of the model grass Brachypodium distachyon.</title>
        <authorList>
            <consortium name="International Brachypodium Initiative"/>
        </authorList>
    </citation>
    <scope>NUCLEOTIDE SEQUENCE [LARGE SCALE GENOMIC DNA]</scope>
    <source>
        <strain evidence="8 9">Bd21</strain>
    </source>
</reference>
<gene>
    <name evidence="8" type="ORF">BRADI_4g35202v3</name>
</gene>
<dbReference type="PANTHER" id="PTHR48225">
    <property type="entry name" value="HORMA DOMAIN-CONTAINING PROTEIN 1"/>
    <property type="match status" value="1"/>
</dbReference>
<evidence type="ECO:0000256" key="3">
    <source>
        <dbReference type="ARBA" id="ARBA00022454"/>
    </source>
</evidence>
<dbReference type="EMBL" id="CM000883">
    <property type="protein sequence ID" value="PNT64934.1"/>
    <property type="molecule type" value="Genomic_DNA"/>
</dbReference>
<protein>
    <submittedName>
        <fullName evidence="8 9">Uncharacterized protein</fullName>
    </submittedName>
</protein>
<proteinExistence type="predicted"/>
<dbReference type="InterPro" id="IPR054722">
    <property type="entry name" value="PolX-like_BBD"/>
</dbReference>